<dbReference type="PANTHER" id="PTHR14255">
    <property type="entry name" value="CEREBLON"/>
    <property type="match status" value="1"/>
</dbReference>
<dbReference type="OMA" id="TPIWLET"/>
<dbReference type="GO" id="GO:0031464">
    <property type="term" value="C:Cul4A-RING E3 ubiquitin ligase complex"/>
    <property type="evidence" value="ECO:0007669"/>
    <property type="project" value="TreeGrafter"/>
</dbReference>
<keyword evidence="8" id="KW-1185">Reference proteome</keyword>
<dbReference type="GO" id="GO:0016567">
    <property type="term" value="P:protein ubiquitination"/>
    <property type="evidence" value="ECO:0007669"/>
    <property type="project" value="TreeGrafter"/>
</dbReference>
<keyword evidence="4 6" id="KW-0472">Membrane</keyword>
<dbReference type="GeneID" id="17284607"/>
<dbReference type="eggNOG" id="ENOG502S2BA">
    <property type="taxonomic scope" value="Eukaryota"/>
</dbReference>
<dbReference type="InterPro" id="IPR002781">
    <property type="entry name" value="TM_pro_TauE-like"/>
</dbReference>
<name>A0A0D3KUA1_EMIH1</name>
<reference evidence="7" key="2">
    <citation type="submission" date="2024-10" db="UniProtKB">
        <authorList>
            <consortium name="EnsemblProtists"/>
        </authorList>
    </citation>
    <scope>IDENTIFICATION</scope>
</reference>
<feature type="transmembrane region" description="Helical" evidence="6">
    <location>
        <begin position="198"/>
        <end position="218"/>
    </location>
</feature>
<feature type="transmembrane region" description="Helical" evidence="6">
    <location>
        <begin position="407"/>
        <end position="425"/>
    </location>
</feature>
<keyword evidence="2 6" id="KW-0812">Transmembrane</keyword>
<dbReference type="GO" id="GO:0016020">
    <property type="term" value="C:membrane"/>
    <property type="evidence" value="ECO:0007669"/>
    <property type="project" value="UniProtKB-SubCell"/>
</dbReference>
<dbReference type="STRING" id="2903.R1FUH4"/>
<feature type="region of interest" description="Disordered" evidence="5">
    <location>
        <begin position="227"/>
        <end position="275"/>
    </location>
</feature>
<reference evidence="8" key="1">
    <citation type="journal article" date="2013" name="Nature">
        <title>Pan genome of the phytoplankton Emiliania underpins its global distribution.</title>
        <authorList>
            <person name="Read B.A."/>
            <person name="Kegel J."/>
            <person name="Klute M.J."/>
            <person name="Kuo A."/>
            <person name="Lefebvre S.C."/>
            <person name="Maumus F."/>
            <person name="Mayer C."/>
            <person name="Miller J."/>
            <person name="Monier A."/>
            <person name="Salamov A."/>
            <person name="Young J."/>
            <person name="Aguilar M."/>
            <person name="Claverie J.M."/>
            <person name="Frickenhaus S."/>
            <person name="Gonzalez K."/>
            <person name="Herman E.K."/>
            <person name="Lin Y.C."/>
            <person name="Napier J."/>
            <person name="Ogata H."/>
            <person name="Sarno A.F."/>
            <person name="Shmutz J."/>
            <person name="Schroeder D."/>
            <person name="de Vargas C."/>
            <person name="Verret F."/>
            <person name="von Dassow P."/>
            <person name="Valentin K."/>
            <person name="Van de Peer Y."/>
            <person name="Wheeler G."/>
            <person name="Dacks J.B."/>
            <person name="Delwiche C.F."/>
            <person name="Dyhrman S.T."/>
            <person name="Glockner G."/>
            <person name="John U."/>
            <person name="Richards T."/>
            <person name="Worden A.Z."/>
            <person name="Zhang X."/>
            <person name="Grigoriev I.V."/>
            <person name="Allen A.E."/>
            <person name="Bidle K."/>
            <person name="Borodovsky M."/>
            <person name="Bowler C."/>
            <person name="Brownlee C."/>
            <person name="Cock J.M."/>
            <person name="Elias M."/>
            <person name="Gladyshev V.N."/>
            <person name="Groth M."/>
            <person name="Guda C."/>
            <person name="Hadaegh A."/>
            <person name="Iglesias-Rodriguez M.D."/>
            <person name="Jenkins J."/>
            <person name="Jones B.M."/>
            <person name="Lawson T."/>
            <person name="Leese F."/>
            <person name="Lindquist E."/>
            <person name="Lobanov A."/>
            <person name="Lomsadze A."/>
            <person name="Malik S.B."/>
            <person name="Marsh M.E."/>
            <person name="Mackinder L."/>
            <person name="Mock T."/>
            <person name="Mueller-Roeber B."/>
            <person name="Pagarete A."/>
            <person name="Parker M."/>
            <person name="Probert I."/>
            <person name="Quesneville H."/>
            <person name="Raines C."/>
            <person name="Rensing S.A."/>
            <person name="Riano-Pachon D.M."/>
            <person name="Richier S."/>
            <person name="Rokitta S."/>
            <person name="Shiraiwa Y."/>
            <person name="Soanes D.M."/>
            <person name="van der Giezen M."/>
            <person name="Wahlund T.M."/>
            <person name="Williams B."/>
            <person name="Wilson W."/>
            <person name="Wolfe G."/>
            <person name="Wurch L.L."/>
        </authorList>
    </citation>
    <scope>NUCLEOTIDE SEQUENCE</scope>
</reference>
<evidence type="ECO:0000256" key="6">
    <source>
        <dbReference type="SAM" id="Phobius"/>
    </source>
</evidence>
<keyword evidence="3 6" id="KW-1133">Transmembrane helix</keyword>
<feature type="transmembrane region" description="Helical" evidence="6">
    <location>
        <begin position="334"/>
        <end position="356"/>
    </location>
</feature>
<evidence type="ECO:0000256" key="3">
    <source>
        <dbReference type="ARBA" id="ARBA00022989"/>
    </source>
</evidence>
<dbReference type="KEGG" id="ehx:EMIHUDRAFT_223513"/>
<protein>
    <recommendedName>
        <fullName evidence="9">Sulfite exporter TauE/SafE</fullName>
    </recommendedName>
</protein>
<comment type="subcellular location">
    <subcellularLocation>
        <location evidence="1">Membrane</location>
        <topology evidence="1">Multi-pass membrane protein</topology>
    </subcellularLocation>
</comment>
<dbReference type="Pfam" id="PF01925">
    <property type="entry name" value="TauE"/>
    <property type="match status" value="1"/>
</dbReference>
<evidence type="ECO:0000256" key="4">
    <source>
        <dbReference type="ARBA" id="ARBA00023136"/>
    </source>
</evidence>
<dbReference type="Proteomes" id="UP000013827">
    <property type="component" value="Unassembled WGS sequence"/>
</dbReference>
<feature type="compositionally biased region" description="Low complexity" evidence="5">
    <location>
        <begin position="236"/>
        <end position="254"/>
    </location>
</feature>
<evidence type="ECO:0000256" key="2">
    <source>
        <dbReference type="ARBA" id="ARBA00022692"/>
    </source>
</evidence>
<evidence type="ECO:0000313" key="7">
    <source>
        <dbReference type="EnsemblProtists" id="EOD39336"/>
    </source>
</evidence>
<dbReference type="AlphaFoldDB" id="A0A0D3KUA1"/>
<evidence type="ECO:0000313" key="8">
    <source>
        <dbReference type="Proteomes" id="UP000013827"/>
    </source>
</evidence>
<proteinExistence type="predicted"/>
<evidence type="ECO:0008006" key="9">
    <source>
        <dbReference type="Google" id="ProtNLM"/>
    </source>
</evidence>
<dbReference type="PaxDb" id="2903-EOD39336"/>
<dbReference type="HOGENOM" id="CLU_614575_0_0_1"/>
<organism evidence="7 8">
    <name type="scientific">Emiliania huxleyi (strain CCMP1516)</name>
    <dbReference type="NCBI Taxonomy" id="280463"/>
    <lineage>
        <taxon>Eukaryota</taxon>
        <taxon>Haptista</taxon>
        <taxon>Haptophyta</taxon>
        <taxon>Prymnesiophyceae</taxon>
        <taxon>Isochrysidales</taxon>
        <taxon>Noelaerhabdaceae</taxon>
        <taxon>Emiliania</taxon>
    </lineage>
</organism>
<dbReference type="RefSeq" id="XP_005791765.1">
    <property type="nucleotide sequence ID" value="XM_005791708.1"/>
</dbReference>
<accession>A0A0D3KUA1</accession>
<dbReference type="EnsemblProtists" id="EOD39336">
    <property type="protein sequence ID" value="EOD39336"/>
    <property type="gene ID" value="EMIHUDRAFT_223513"/>
</dbReference>
<dbReference type="PANTHER" id="PTHR14255:SF3">
    <property type="entry name" value="SULFITE EXPORTER TAUE_SAFE FAMILY PROTEIN 5-RELATED"/>
    <property type="match status" value="1"/>
</dbReference>
<evidence type="ECO:0000256" key="1">
    <source>
        <dbReference type="ARBA" id="ARBA00004141"/>
    </source>
</evidence>
<evidence type="ECO:0000256" key="5">
    <source>
        <dbReference type="SAM" id="MobiDB-lite"/>
    </source>
</evidence>
<sequence>MYMHMLAAASSLVLVPLQRPRSFSLPLHSIVDPPRDTDALLSLLCNASQPRCSAGRTCALDPLLTSGGNISCAAPSADPADCHVCLHKSLLPLGPIDGYGSAVLFAAGTLAGASGIGGGGLNVPLLLIVMGFLIEEAVPISHVMVFGNAVAQNIVNLPRRHPADPSRPVVDFDAPLLLLPMMLGGNALGVVLSPVLPAPLLVLLSCVVLALAAAKTWAHAARDFARERAGKQQQQRAPTGARASAAPSAPSVEGAVRDDSAAVQQQRGRRSCSDEGSADARRSLLLPAAPPVALLSAFWALFLLDDLGVQLSGATDRCSAPYLGWKLGELMAPLLLALGMLPQVASSTSAFMILFTSSSDLVHYLLQGVLAPQPGYAAWALCLGFASAYLGRRASYVLVRRLRHPSLLVFALGVILLLALALLVARSAGSAHTSWAFGLLCAPHGA</sequence>
<feature type="transmembrane region" description="Helical" evidence="6">
    <location>
        <begin position="376"/>
        <end position="395"/>
    </location>
</feature>